<dbReference type="KEGG" id="hdf:AArcSl_1967"/>
<dbReference type="AlphaFoldDB" id="A0A343TKH0"/>
<dbReference type="EMBL" id="CP025066">
    <property type="protein sequence ID" value="AUX09592.1"/>
    <property type="molecule type" value="Genomic_DNA"/>
</dbReference>
<proteinExistence type="predicted"/>
<protein>
    <submittedName>
        <fullName evidence="1">Uncharacterized protein</fullName>
    </submittedName>
</protein>
<reference evidence="2" key="1">
    <citation type="submission" date="2017-11" db="EMBL/GenBank/DDBJ databases">
        <title>Phenotypic and genomic properties of facultatively anaerobic sulfur-reducing natronoarchaea from hypersaline soda lakes.</title>
        <authorList>
            <person name="Sorokin D.Y."/>
            <person name="Kublanov I.V."/>
            <person name="Roman P."/>
            <person name="Sinninghe Damste J.S."/>
            <person name="Golyshin P.N."/>
            <person name="Rojo D."/>
            <person name="Ciordia S."/>
            <person name="Mena M.D.C."/>
            <person name="Ferrer M."/>
            <person name="Messina E."/>
            <person name="Smedile F."/>
            <person name="La Spada G."/>
            <person name="La Cono V."/>
            <person name="Yakimov M.M."/>
        </authorList>
    </citation>
    <scope>NUCLEOTIDE SEQUENCE [LARGE SCALE GENOMIC DNA]</scope>
    <source>
        <strain evidence="2">AArc-Sl</strain>
    </source>
</reference>
<name>A0A343TKH0_9EURY</name>
<gene>
    <name evidence="1" type="ORF">AArcSl_1967</name>
</gene>
<evidence type="ECO:0000313" key="2">
    <source>
        <dbReference type="Proteomes" id="UP000263012"/>
    </source>
</evidence>
<dbReference type="Proteomes" id="UP000263012">
    <property type="component" value="Chromosome"/>
</dbReference>
<accession>A0A343TKH0</accession>
<evidence type="ECO:0000313" key="1">
    <source>
        <dbReference type="EMBL" id="AUX09592.1"/>
    </source>
</evidence>
<sequence>MISQSVVVNSQSVVVNSQSVVGVRGFKPDREAAGRAVTDTPRFTRRTGLKLLAPLLAGGGTALAGIYRSSTPAVAVSDPDSSRFEAADAPTVERNDGRVSAVTVAPEIDVDWRNFGDGIAEIRVTLGASVGGGMDVLADVTIAPGEPAESPISDVEGVFDDVDGTLTVTFETIDATAVGDAVTTEAFGDPELEAEETATTTVELYVGVEITGNEGEFEETVETATFDVTVRNPDGESDFGGRANPDAA</sequence>
<organism evidence="1 2">
    <name type="scientific">Halalkaliarchaeum desulfuricum</name>
    <dbReference type="NCBI Taxonomy" id="2055893"/>
    <lineage>
        <taxon>Archaea</taxon>
        <taxon>Methanobacteriati</taxon>
        <taxon>Methanobacteriota</taxon>
        <taxon>Stenosarchaea group</taxon>
        <taxon>Halobacteria</taxon>
        <taxon>Halobacteriales</taxon>
        <taxon>Haloferacaceae</taxon>
        <taxon>Halalkaliarchaeum</taxon>
    </lineage>
</organism>
<keyword evidence="2" id="KW-1185">Reference proteome</keyword>